<dbReference type="PANTHER" id="PTHR12510">
    <property type="entry name" value="TROPONIN C-AKIN-1 PROTEIN"/>
    <property type="match status" value="1"/>
</dbReference>
<evidence type="ECO:0000259" key="4">
    <source>
        <dbReference type="Pfam" id="PF06094"/>
    </source>
</evidence>
<dbReference type="InterPro" id="IPR009288">
    <property type="entry name" value="AIG2-like_dom"/>
</dbReference>
<protein>
    <recommendedName>
        <fullName evidence="3">Gamma-glutamylcyclotransferase family protein</fullName>
    </recommendedName>
</protein>
<evidence type="ECO:0000256" key="3">
    <source>
        <dbReference type="RuleBase" id="RU367036"/>
    </source>
</evidence>
<proteinExistence type="inferred from homology"/>
<evidence type="ECO:0000256" key="1">
    <source>
        <dbReference type="ARBA" id="ARBA00008861"/>
    </source>
</evidence>
<dbReference type="GO" id="GO:0016740">
    <property type="term" value="F:transferase activity"/>
    <property type="evidence" value="ECO:0007669"/>
    <property type="project" value="UniProtKB-KW"/>
</dbReference>
<dbReference type="AlphaFoldDB" id="A0A4R2BKJ9"/>
<dbReference type="Gene3D" id="3.10.490.10">
    <property type="entry name" value="Gamma-glutamyl cyclotransferase-like"/>
    <property type="match status" value="2"/>
</dbReference>
<evidence type="ECO:0000313" key="5">
    <source>
        <dbReference type="EMBL" id="TCN27185.1"/>
    </source>
</evidence>
<sequence>MEEKYYVFVYGTLRMGQRNQHVLQNSVRGAAQCYTNGKLYDSPYGYPFLKEDETGRVYGELYEVDQELLKKLDDFEGYCGPGKNNHYNRTIKTVTTDIGTVQAFVYVLPEDGDRHKLQHIEGGDWSVYSLLKVKESFLYFAYASCMDDERFIRSGVKHCFLKVEGRGTLRGYKLRFAKKYSDGGRADIVEEGGIVEGKIYEITKEGLAYLFKREGVKEGCYRPIVLEPQLNGKKVMNVLSFTVVEKDSETSPPKSYLQEIFRGGSDVLSPEYLENLKKEISEKFGLQ</sequence>
<dbReference type="PANTHER" id="PTHR12510:SF4">
    <property type="entry name" value="GAMMA-GLUTAMYLAMINECYCLOTRANSFERASE"/>
    <property type="match status" value="1"/>
</dbReference>
<evidence type="ECO:0000313" key="6">
    <source>
        <dbReference type="Proteomes" id="UP000295689"/>
    </source>
</evidence>
<dbReference type="Pfam" id="PF06094">
    <property type="entry name" value="GGACT"/>
    <property type="match status" value="1"/>
</dbReference>
<dbReference type="RefSeq" id="WP_132001757.1">
    <property type="nucleotide sequence ID" value="NZ_JABUHM010000001.1"/>
</dbReference>
<keyword evidence="6" id="KW-1185">Reference proteome</keyword>
<dbReference type="InterPro" id="IPR039126">
    <property type="entry name" value="GGACT"/>
</dbReference>
<dbReference type="CDD" id="cd06661">
    <property type="entry name" value="GGCT_like"/>
    <property type="match status" value="2"/>
</dbReference>
<organism evidence="5 6">
    <name type="scientific">Mesobacillus foraminis</name>
    <dbReference type="NCBI Taxonomy" id="279826"/>
    <lineage>
        <taxon>Bacteria</taxon>
        <taxon>Bacillati</taxon>
        <taxon>Bacillota</taxon>
        <taxon>Bacilli</taxon>
        <taxon>Bacillales</taxon>
        <taxon>Bacillaceae</taxon>
        <taxon>Mesobacillus</taxon>
    </lineage>
</organism>
<gene>
    <name evidence="5" type="ORF">EV146_102130</name>
</gene>
<comment type="similarity">
    <text evidence="1 3">Belongs to the gamma-glutamylcyclotransferase family.</text>
</comment>
<comment type="caution">
    <text evidence="5">The sequence shown here is derived from an EMBL/GenBank/DDBJ whole genome shotgun (WGS) entry which is preliminary data.</text>
</comment>
<dbReference type="GO" id="GO:0005829">
    <property type="term" value="C:cytosol"/>
    <property type="evidence" value="ECO:0007669"/>
    <property type="project" value="TreeGrafter"/>
</dbReference>
<reference evidence="5 6" key="1">
    <citation type="journal article" date="2015" name="Stand. Genomic Sci.">
        <title>Genomic Encyclopedia of Bacterial and Archaeal Type Strains, Phase III: the genomes of soil and plant-associated and newly described type strains.</title>
        <authorList>
            <person name="Whitman W.B."/>
            <person name="Woyke T."/>
            <person name="Klenk H.P."/>
            <person name="Zhou Y."/>
            <person name="Lilburn T.G."/>
            <person name="Beck B.J."/>
            <person name="De Vos P."/>
            <person name="Vandamme P."/>
            <person name="Eisen J.A."/>
            <person name="Garrity G."/>
            <person name="Hugenholtz P."/>
            <person name="Kyrpides N.C."/>
        </authorList>
    </citation>
    <scope>NUCLEOTIDE SEQUENCE [LARGE SCALE GENOMIC DNA]</scope>
    <source>
        <strain evidence="5 6">CV53</strain>
    </source>
</reference>
<dbReference type="InterPro" id="IPR036568">
    <property type="entry name" value="GGCT-like_sf"/>
</dbReference>
<dbReference type="Pfam" id="PF13772">
    <property type="entry name" value="AIG2_2"/>
    <property type="match status" value="1"/>
</dbReference>
<dbReference type="InterPro" id="IPR013024">
    <property type="entry name" value="GGCT-like"/>
</dbReference>
<dbReference type="SUPFAM" id="SSF110857">
    <property type="entry name" value="Gamma-glutamyl cyclotransferase-like"/>
    <property type="match status" value="2"/>
</dbReference>
<keyword evidence="5" id="KW-0808">Transferase</keyword>
<dbReference type="GO" id="GO:0061929">
    <property type="term" value="F:gamma-glutamylaminecyclotransferase activity"/>
    <property type="evidence" value="ECO:0007669"/>
    <property type="project" value="InterPro"/>
</dbReference>
<evidence type="ECO:0000256" key="2">
    <source>
        <dbReference type="PIRSR" id="PIRSR639126-1"/>
    </source>
</evidence>
<name>A0A4R2BKJ9_9BACI</name>
<dbReference type="EMBL" id="SLVV01000002">
    <property type="protein sequence ID" value="TCN27185.1"/>
    <property type="molecule type" value="Genomic_DNA"/>
</dbReference>
<feature type="domain" description="Gamma-glutamylcyclotransferase AIG2-like" evidence="4">
    <location>
        <begin position="7"/>
        <end position="126"/>
    </location>
</feature>
<feature type="active site" description="Proton acceptor" evidence="2">
    <location>
        <position position="76"/>
    </location>
</feature>
<dbReference type="Proteomes" id="UP000295689">
    <property type="component" value="Unassembled WGS sequence"/>
</dbReference>
<accession>A0A4R2BKJ9</accession>